<protein>
    <submittedName>
        <fullName evidence="1">Uncharacterized protein</fullName>
    </submittedName>
</protein>
<organism evidence="1 2">
    <name type="scientific">Granulicella aggregans</name>
    <dbReference type="NCBI Taxonomy" id="474949"/>
    <lineage>
        <taxon>Bacteria</taxon>
        <taxon>Pseudomonadati</taxon>
        <taxon>Acidobacteriota</taxon>
        <taxon>Terriglobia</taxon>
        <taxon>Terriglobales</taxon>
        <taxon>Acidobacteriaceae</taxon>
        <taxon>Granulicella</taxon>
    </lineage>
</organism>
<dbReference type="AlphaFoldDB" id="A0A7W8E6Z8"/>
<gene>
    <name evidence="1" type="ORF">HDF16_005610</name>
</gene>
<reference evidence="1 2" key="1">
    <citation type="submission" date="2020-08" db="EMBL/GenBank/DDBJ databases">
        <title>Genomic Encyclopedia of Type Strains, Phase IV (KMG-V): Genome sequencing to study the core and pangenomes of soil and plant-associated prokaryotes.</title>
        <authorList>
            <person name="Whitman W."/>
        </authorList>
    </citation>
    <scope>NUCLEOTIDE SEQUENCE [LARGE SCALE GENOMIC DNA]</scope>
    <source>
        <strain evidence="1 2">M8UP14</strain>
    </source>
</reference>
<evidence type="ECO:0000313" key="2">
    <source>
        <dbReference type="Proteomes" id="UP000540989"/>
    </source>
</evidence>
<accession>A0A7W8E6Z8</accession>
<name>A0A7W8E6Z8_9BACT</name>
<keyword evidence="2" id="KW-1185">Reference proteome</keyword>
<sequence length="51" mass="5772">MNDKQKAAAAAHDADFTEAQAKAWERIVPTAQVIRIPPQTTIFTKRMSLRF</sequence>
<evidence type="ECO:0000313" key="1">
    <source>
        <dbReference type="EMBL" id="MBB5060874.1"/>
    </source>
</evidence>
<proteinExistence type="predicted"/>
<comment type="caution">
    <text evidence="1">The sequence shown here is derived from an EMBL/GenBank/DDBJ whole genome shotgun (WGS) entry which is preliminary data.</text>
</comment>
<dbReference type="Proteomes" id="UP000540989">
    <property type="component" value="Unassembled WGS sequence"/>
</dbReference>
<dbReference type="EMBL" id="JACHIP010000021">
    <property type="protein sequence ID" value="MBB5060874.1"/>
    <property type="molecule type" value="Genomic_DNA"/>
</dbReference>